<dbReference type="Proteomes" id="UP000798662">
    <property type="component" value="Chromosome 1"/>
</dbReference>
<keyword evidence="2" id="KW-1185">Reference proteome</keyword>
<sequence length="86" mass="9450">MLGHRRVHLRSSPASLFGGRLAHTQFLLGSSLTVVMTEYRCGSGSTLYAALDVSRLCSTRVPPPHLRSGAATFRFAPTSEHCFLRF</sequence>
<proteinExistence type="predicted"/>
<accession>A0ACC3BME2</accession>
<name>A0ACC3BME2_PYRYE</name>
<protein>
    <submittedName>
        <fullName evidence="1">Uncharacterized protein</fullName>
    </submittedName>
</protein>
<gene>
    <name evidence="1" type="ORF">I4F81_001252</name>
</gene>
<organism evidence="1 2">
    <name type="scientific">Pyropia yezoensis</name>
    <name type="common">Susabi-nori</name>
    <name type="synonym">Porphyra yezoensis</name>
    <dbReference type="NCBI Taxonomy" id="2788"/>
    <lineage>
        <taxon>Eukaryota</taxon>
        <taxon>Rhodophyta</taxon>
        <taxon>Bangiophyceae</taxon>
        <taxon>Bangiales</taxon>
        <taxon>Bangiaceae</taxon>
        <taxon>Pyropia</taxon>
    </lineage>
</organism>
<evidence type="ECO:0000313" key="2">
    <source>
        <dbReference type="Proteomes" id="UP000798662"/>
    </source>
</evidence>
<dbReference type="EMBL" id="CM020618">
    <property type="protein sequence ID" value="KAK1858651.1"/>
    <property type="molecule type" value="Genomic_DNA"/>
</dbReference>
<evidence type="ECO:0000313" key="1">
    <source>
        <dbReference type="EMBL" id="KAK1858651.1"/>
    </source>
</evidence>
<comment type="caution">
    <text evidence="1">The sequence shown here is derived from an EMBL/GenBank/DDBJ whole genome shotgun (WGS) entry which is preliminary data.</text>
</comment>
<reference evidence="1" key="1">
    <citation type="submission" date="2019-11" db="EMBL/GenBank/DDBJ databases">
        <title>Nori genome reveals adaptations in red seaweeds to the harsh intertidal environment.</title>
        <authorList>
            <person name="Wang D."/>
            <person name="Mao Y."/>
        </authorList>
    </citation>
    <scope>NUCLEOTIDE SEQUENCE</scope>
    <source>
        <tissue evidence="1">Gametophyte</tissue>
    </source>
</reference>